<accession>A0AAV5V7S4</accession>
<proteinExistence type="predicted"/>
<organism evidence="2 3">
    <name type="scientific">Pristionchus fissidentatus</name>
    <dbReference type="NCBI Taxonomy" id="1538716"/>
    <lineage>
        <taxon>Eukaryota</taxon>
        <taxon>Metazoa</taxon>
        <taxon>Ecdysozoa</taxon>
        <taxon>Nematoda</taxon>
        <taxon>Chromadorea</taxon>
        <taxon>Rhabditida</taxon>
        <taxon>Rhabditina</taxon>
        <taxon>Diplogasteromorpha</taxon>
        <taxon>Diplogasteroidea</taxon>
        <taxon>Neodiplogasteridae</taxon>
        <taxon>Pristionchus</taxon>
    </lineage>
</organism>
<dbReference type="InterPro" id="IPR001810">
    <property type="entry name" value="F-box_dom"/>
</dbReference>
<feature type="non-terminal residue" evidence="2">
    <location>
        <position position="1"/>
    </location>
</feature>
<sequence length="266" mass="30749">LTESVSLSLSSYSSPAQIKSFLDLPDDVILAILSFLPGEQLYGVRWVSRRLYVLEERIIHPATNLHELFITIIDKNEQSVEVHKIKSPTDRSIWDCSLEECVQFLRMTSHRNFAFEYIDVTIPNAWAAQGTMAHQLIDLLFHFKVMNAVSVQFATENLIFPTANWTIMRDFFHMNKTLSNVHLGRTTMEEVELTYLFDGIVRVGRRFSVEMIVPVKATSAFLKSRLGLREKEIAKNLRKEKSCITSSTIDKVQIHITRRKHKFAWC</sequence>
<comment type="caution">
    <text evidence="2">The sequence shown here is derived from an EMBL/GenBank/DDBJ whole genome shotgun (WGS) entry which is preliminary data.</text>
</comment>
<evidence type="ECO:0000313" key="2">
    <source>
        <dbReference type="EMBL" id="GMT13920.1"/>
    </source>
</evidence>
<feature type="non-terminal residue" evidence="2">
    <location>
        <position position="266"/>
    </location>
</feature>
<dbReference type="SUPFAM" id="SSF81383">
    <property type="entry name" value="F-box domain"/>
    <property type="match status" value="1"/>
</dbReference>
<evidence type="ECO:0000259" key="1">
    <source>
        <dbReference type="PROSITE" id="PS50181"/>
    </source>
</evidence>
<dbReference type="EMBL" id="BTSY01000002">
    <property type="protein sequence ID" value="GMT13920.1"/>
    <property type="molecule type" value="Genomic_DNA"/>
</dbReference>
<dbReference type="Pfam" id="PF12937">
    <property type="entry name" value="F-box-like"/>
    <property type="match status" value="1"/>
</dbReference>
<name>A0AAV5V7S4_9BILA</name>
<gene>
    <name evidence="2" type="ORF">PFISCL1PPCAC_5217</name>
</gene>
<reference evidence="2" key="1">
    <citation type="submission" date="2023-10" db="EMBL/GenBank/DDBJ databases">
        <title>Genome assembly of Pristionchus species.</title>
        <authorList>
            <person name="Yoshida K."/>
            <person name="Sommer R.J."/>
        </authorList>
    </citation>
    <scope>NUCLEOTIDE SEQUENCE</scope>
    <source>
        <strain evidence="2">RS5133</strain>
    </source>
</reference>
<dbReference type="PROSITE" id="PS50181">
    <property type="entry name" value="FBOX"/>
    <property type="match status" value="1"/>
</dbReference>
<dbReference type="AlphaFoldDB" id="A0AAV5V7S4"/>
<dbReference type="Proteomes" id="UP001432322">
    <property type="component" value="Unassembled WGS sequence"/>
</dbReference>
<keyword evidence="3" id="KW-1185">Reference proteome</keyword>
<feature type="domain" description="F-box" evidence="1">
    <location>
        <begin position="18"/>
        <end position="72"/>
    </location>
</feature>
<evidence type="ECO:0000313" key="3">
    <source>
        <dbReference type="Proteomes" id="UP001432322"/>
    </source>
</evidence>
<protein>
    <recommendedName>
        <fullName evidence="1">F-box domain-containing protein</fullName>
    </recommendedName>
</protein>
<dbReference type="InterPro" id="IPR036047">
    <property type="entry name" value="F-box-like_dom_sf"/>
</dbReference>